<dbReference type="Proteomes" id="UP000243217">
    <property type="component" value="Unassembled WGS sequence"/>
</dbReference>
<evidence type="ECO:0000313" key="2">
    <source>
        <dbReference type="Proteomes" id="UP000243217"/>
    </source>
</evidence>
<feature type="non-terminal residue" evidence="1">
    <location>
        <position position="1415"/>
    </location>
</feature>
<reference evidence="1 2" key="1">
    <citation type="journal article" date="2014" name="Genome Biol. Evol.">
        <title>The secreted proteins of Achlya hypogyna and Thraustotheca clavata identify the ancestral oomycete secretome and reveal gene acquisitions by horizontal gene transfer.</title>
        <authorList>
            <person name="Misner I."/>
            <person name="Blouin N."/>
            <person name="Leonard G."/>
            <person name="Richards T.A."/>
            <person name="Lane C.E."/>
        </authorList>
    </citation>
    <scope>NUCLEOTIDE SEQUENCE [LARGE SCALE GENOMIC DNA]</scope>
    <source>
        <strain evidence="1 2">ATCC 34112</strain>
    </source>
</reference>
<evidence type="ECO:0000313" key="1">
    <source>
        <dbReference type="EMBL" id="OQR88428.1"/>
    </source>
</evidence>
<protein>
    <submittedName>
        <fullName evidence="1">Uncharacterized protein</fullName>
    </submittedName>
</protein>
<comment type="caution">
    <text evidence="1">The sequence shown here is derived from an EMBL/GenBank/DDBJ whole genome shotgun (WGS) entry which is preliminary data.</text>
</comment>
<organism evidence="1 2">
    <name type="scientific">Thraustotheca clavata</name>
    <dbReference type="NCBI Taxonomy" id="74557"/>
    <lineage>
        <taxon>Eukaryota</taxon>
        <taxon>Sar</taxon>
        <taxon>Stramenopiles</taxon>
        <taxon>Oomycota</taxon>
        <taxon>Saprolegniomycetes</taxon>
        <taxon>Saprolegniales</taxon>
        <taxon>Achlyaceae</taxon>
        <taxon>Thraustotheca</taxon>
    </lineage>
</organism>
<keyword evidence="2" id="KW-1185">Reference proteome</keyword>
<sequence>MSSSSEDERHLYLDMRSTRRVVPLRLTRALQENEQQNLVALFYWKQKIMKKYFENWKCDGRKKCRRLSSNFLLQRRKEIANDRDESEDEWNVPLKTLVMSKKCCKESPLHQKKSKILHKKSIENDAKTRLALLYSLFRQWQEYTDAKRPFRTRQHRLAKEHYYRIVKMKAFDCWQVQAHRMHQSTIARKQWRKKLFGKALRIWRYYTRLERYYEYLHRKTLDRIGKDAWKRWMEEWSVLEYHRQLEKKIKMKIQSRILKDSLHNLYHYAIKKMENKQRKLIAISHWKVKTKHKVFNFWFRMASIDSQRDEYFYCNLTLTTGIRRWKKHYDMILKWENELEKAFQWNVIGLLRKVFRQWRRLLHLQAHQQYLVTKATQYKSQRLCTNVFQNWKLFTILRKDSKAKTQAAYCFLLFSNQKRAFCMWRCRINENKRQRVAYLYYYKTTTRNIFELWQRYMNNIQTIRWKALEYTQTQQSKFLLVHLKSWRDISHRLSYLKKLQCRLETRFGYLNLARHFFSLQSYVQAKRIDRQLYITLCEKLKTIRLYQTIRIWRTQTLKDKALIKFAWIMCEKYRQSYLRDRFLQWRRTSTGVTIAQRKKWTVKHQVFYKWNQWYRRRQELVRIIMKLQTRSLQRRKLKVWIAWSLYHRAIRYRYNLRRKAYQFRFLHLVQNAFSQWKMLVGFQRKYHIAGRHHEKRLVRITFYRYRASTKIFATKNKRCRAAKKLLFGRLASTYFRRWEFYLSYARHRREQMEIAKELCHYHCVNHVYQAWRYVARRLIVCRSWPAEWKTRQTRLALKVWIEYSSHWAELKSKLKLSLRFYSNGLVRWVIYHWYNAIEVIKQKRNKERNIRLQLLRSQLERFVKHWNTFASSKRAEQSKKLLIDVRGRKVLHKWAIRRWWYSIQFDKHLIQAAKICQDLVRNGQLKRCFGVWNVYAKRVNRLKSKLQVQFARLSNKTTLGAFKLWVVYVVQENHKRVAVNHYFKSRLNHCIHLWSRKTTRSKKFRNIFVEMCRMQCARTLRGFFILWHNYLLYKRKQHKKTIIAITWNRHRQFNHVWQRWKEIYEERLRSLVSHEQYERQLYIRALRRWKERLVVKHYNEYQIKCAMQLYTTTILKRTLLVWHGASIISQRNEATQVNQHLSLRYQQRAWRMWTEFTRKSRLCRMCWNAWLHCLSLSKTKEQKIAMALKRSTFWLQSQCFQAWFKRIKYLHQVKLLEHEHTEVLQYLRLEQTINTWRDCARRRRAQQQQSDLALEKAHYTGLHKFFGAWLTCFYEQKEFLLKQDIAIAHDAHKALHFYFQEWLQYSYACYRLKQAQTHYNTYLRTTMFHRWVLYFVNSLSTPEEETRADSFYMHCLIRSTWRTWRWQNIRCLQRKIAISHDHHKLLFRQFSAWKKHVHLMDRLRHARQYWKTYTI</sequence>
<gene>
    <name evidence="1" type="ORF">THRCLA_10335</name>
</gene>
<dbReference type="InterPro" id="IPR052270">
    <property type="entry name" value="CACF_protein"/>
</dbReference>
<dbReference type="EMBL" id="JNBS01003240">
    <property type="protein sequence ID" value="OQR88428.1"/>
    <property type="molecule type" value="Genomic_DNA"/>
</dbReference>
<dbReference type="OrthoDB" id="78702at2759"/>
<proteinExistence type="predicted"/>
<dbReference type="PANTHER" id="PTHR22028">
    <property type="entry name" value="SFI1 SPINDLE BODY DOMAIN-CONTAINING PROTEIN-RELATED"/>
    <property type="match status" value="1"/>
</dbReference>
<name>A0A1V9YRM3_9STRA</name>
<accession>A0A1V9YRM3</accession>